<dbReference type="InterPro" id="IPR003604">
    <property type="entry name" value="Matrin/U1-like-C_Znf_C2H2"/>
</dbReference>
<evidence type="ECO:0000313" key="7">
    <source>
        <dbReference type="EMBL" id="KAK0549329.1"/>
    </source>
</evidence>
<dbReference type="GO" id="GO:0000398">
    <property type="term" value="P:mRNA splicing, via spliceosome"/>
    <property type="evidence" value="ECO:0007669"/>
    <property type="project" value="InterPro"/>
</dbReference>
<dbReference type="InterPro" id="IPR036236">
    <property type="entry name" value="Znf_C2H2_sf"/>
</dbReference>
<dbReference type="EMBL" id="JAPDMZ010000115">
    <property type="protein sequence ID" value="KAK0549329.1"/>
    <property type="molecule type" value="Genomic_DNA"/>
</dbReference>
<feature type="compositionally biased region" description="Basic and acidic residues" evidence="5">
    <location>
        <begin position="57"/>
        <end position="76"/>
    </location>
</feature>
<evidence type="ECO:0000256" key="4">
    <source>
        <dbReference type="ARBA" id="ARBA00023242"/>
    </source>
</evidence>
<protein>
    <submittedName>
        <fullName evidence="7">U4/U6.U5 snRNP associated protein</fullName>
    </submittedName>
</protein>
<feature type="domain" description="C2H2-type" evidence="6">
    <location>
        <begin position="131"/>
        <end position="153"/>
    </location>
</feature>
<dbReference type="GO" id="GO:0005681">
    <property type="term" value="C:spliceosomal complex"/>
    <property type="evidence" value="ECO:0007669"/>
    <property type="project" value="InterPro"/>
</dbReference>
<dbReference type="AlphaFoldDB" id="A0AAN6GN70"/>
<dbReference type="PANTHER" id="PTHR45986:SF1">
    <property type="entry name" value="ZINC FINGER MATRIN-TYPE PROTEIN 2"/>
    <property type="match status" value="1"/>
</dbReference>
<comment type="caution">
    <text evidence="7">The sequence shown here is derived from an EMBL/GenBank/DDBJ whole genome shotgun (WGS) entry which is preliminary data.</text>
</comment>
<sequence>MRNIIINTSSTSTTTALQRHGQTAHMADKEKKKATAASGSGVGAVRRTWDHEEYAAKARERDRKERELMQQNEERKRKGLQPLKRWREELPKPTEQLKQRDGPLELDKNLNKTIMVENPTGGGQKQPGFYCELCRRTYKDTMAYLDHINGRSHLRRLGQTTQVGRSTVEQVRARIELLRAQRDDKTRGAANYDFEARLRQIAEEQDQAKLARREAKRAEKEAAQQARRDELNEGGLDQDAMAMMGFASFGSAGKKR</sequence>
<feature type="compositionally biased region" description="Basic and acidic residues" evidence="5">
    <location>
        <begin position="206"/>
        <end position="231"/>
    </location>
</feature>
<feature type="compositionally biased region" description="Basic and acidic residues" evidence="5">
    <location>
        <begin position="85"/>
        <end position="102"/>
    </location>
</feature>
<evidence type="ECO:0000256" key="1">
    <source>
        <dbReference type="ARBA" id="ARBA00022723"/>
    </source>
</evidence>
<dbReference type="InterPro" id="IPR013087">
    <property type="entry name" value="Znf_C2H2_type"/>
</dbReference>
<feature type="region of interest" description="Disordered" evidence="5">
    <location>
        <begin position="206"/>
        <end position="237"/>
    </location>
</feature>
<name>A0AAN6GN70_9BASI</name>
<dbReference type="PROSITE" id="PS00028">
    <property type="entry name" value="ZINC_FINGER_C2H2_1"/>
    <property type="match status" value="1"/>
</dbReference>
<evidence type="ECO:0000259" key="6">
    <source>
        <dbReference type="PROSITE" id="PS00028"/>
    </source>
</evidence>
<dbReference type="SUPFAM" id="SSF57667">
    <property type="entry name" value="beta-beta-alpha zinc fingers"/>
    <property type="match status" value="1"/>
</dbReference>
<gene>
    <name evidence="7" type="primary">SNU23_2</name>
    <name evidence="7" type="ORF">OC846_004110</name>
</gene>
<keyword evidence="4" id="KW-0539">Nucleus</keyword>
<evidence type="ECO:0000313" key="8">
    <source>
        <dbReference type="Proteomes" id="UP001176517"/>
    </source>
</evidence>
<keyword evidence="8" id="KW-1185">Reference proteome</keyword>
<dbReference type="GO" id="GO:0008270">
    <property type="term" value="F:zinc ion binding"/>
    <property type="evidence" value="ECO:0007669"/>
    <property type="project" value="UniProtKB-KW"/>
</dbReference>
<proteinExistence type="predicted"/>
<reference evidence="7" key="1">
    <citation type="journal article" date="2023" name="PhytoFront">
        <title>Draft Genome Resources of Seven Strains of Tilletia horrida, Causal Agent of Kernel Smut of Rice.</title>
        <authorList>
            <person name="Khanal S."/>
            <person name="Antony Babu S."/>
            <person name="Zhou X.G."/>
        </authorList>
    </citation>
    <scope>NUCLEOTIDE SEQUENCE</scope>
    <source>
        <strain evidence="7">TX6</strain>
    </source>
</reference>
<dbReference type="Pfam" id="PF12171">
    <property type="entry name" value="zf-C2H2_jaz"/>
    <property type="match status" value="1"/>
</dbReference>
<keyword evidence="3" id="KW-0862">Zinc</keyword>
<evidence type="ECO:0000256" key="3">
    <source>
        <dbReference type="ARBA" id="ARBA00022833"/>
    </source>
</evidence>
<organism evidence="7 8">
    <name type="scientific">Tilletia horrida</name>
    <dbReference type="NCBI Taxonomy" id="155126"/>
    <lineage>
        <taxon>Eukaryota</taxon>
        <taxon>Fungi</taxon>
        <taxon>Dikarya</taxon>
        <taxon>Basidiomycota</taxon>
        <taxon>Ustilaginomycotina</taxon>
        <taxon>Exobasidiomycetes</taxon>
        <taxon>Tilletiales</taxon>
        <taxon>Tilletiaceae</taxon>
        <taxon>Tilletia</taxon>
    </lineage>
</organism>
<dbReference type="InterPro" id="IPR022755">
    <property type="entry name" value="Znf_C2H2_jaz"/>
</dbReference>
<keyword evidence="1" id="KW-0479">Metal-binding</keyword>
<accession>A0AAN6GN70</accession>
<dbReference type="SMART" id="SM00451">
    <property type="entry name" value="ZnF_U1"/>
    <property type="match status" value="1"/>
</dbReference>
<dbReference type="GO" id="GO:0046540">
    <property type="term" value="C:U4/U6 x U5 tri-snRNP complex"/>
    <property type="evidence" value="ECO:0007669"/>
    <property type="project" value="TreeGrafter"/>
</dbReference>
<evidence type="ECO:0000256" key="5">
    <source>
        <dbReference type="SAM" id="MobiDB-lite"/>
    </source>
</evidence>
<feature type="region of interest" description="Disordered" evidence="5">
    <location>
        <begin position="57"/>
        <end position="102"/>
    </location>
</feature>
<dbReference type="Proteomes" id="UP001176517">
    <property type="component" value="Unassembled WGS sequence"/>
</dbReference>
<evidence type="ECO:0000256" key="2">
    <source>
        <dbReference type="ARBA" id="ARBA00022771"/>
    </source>
</evidence>
<dbReference type="InterPro" id="IPR040107">
    <property type="entry name" value="Snu23"/>
</dbReference>
<feature type="region of interest" description="Disordered" evidence="5">
    <location>
        <begin position="24"/>
        <end position="44"/>
    </location>
</feature>
<keyword evidence="2" id="KW-0863">Zinc-finger</keyword>
<dbReference type="GO" id="GO:0003676">
    <property type="term" value="F:nucleic acid binding"/>
    <property type="evidence" value="ECO:0007669"/>
    <property type="project" value="InterPro"/>
</dbReference>
<dbReference type="PANTHER" id="PTHR45986">
    <property type="entry name" value="ZINC FINGER MATRIN-TYPE PROTEIN 2"/>
    <property type="match status" value="1"/>
</dbReference>